<dbReference type="Proteomes" id="UP000265520">
    <property type="component" value="Unassembled WGS sequence"/>
</dbReference>
<name>A0A392SIS6_9FABA</name>
<organism evidence="1 2">
    <name type="scientific">Trifolium medium</name>
    <dbReference type="NCBI Taxonomy" id="97028"/>
    <lineage>
        <taxon>Eukaryota</taxon>
        <taxon>Viridiplantae</taxon>
        <taxon>Streptophyta</taxon>
        <taxon>Embryophyta</taxon>
        <taxon>Tracheophyta</taxon>
        <taxon>Spermatophyta</taxon>
        <taxon>Magnoliopsida</taxon>
        <taxon>eudicotyledons</taxon>
        <taxon>Gunneridae</taxon>
        <taxon>Pentapetalae</taxon>
        <taxon>rosids</taxon>
        <taxon>fabids</taxon>
        <taxon>Fabales</taxon>
        <taxon>Fabaceae</taxon>
        <taxon>Papilionoideae</taxon>
        <taxon>50 kb inversion clade</taxon>
        <taxon>NPAAA clade</taxon>
        <taxon>Hologalegina</taxon>
        <taxon>IRL clade</taxon>
        <taxon>Trifolieae</taxon>
        <taxon>Trifolium</taxon>
    </lineage>
</organism>
<reference evidence="1 2" key="1">
    <citation type="journal article" date="2018" name="Front. Plant Sci.">
        <title>Red Clover (Trifolium pratense) and Zigzag Clover (T. medium) - A Picture of Genomic Similarities and Differences.</title>
        <authorList>
            <person name="Dluhosova J."/>
            <person name="Istvanek J."/>
            <person name="Nedelnik J."/>
            <person name="Repkova J."/>
        </authorList>
    </citation>
    <scope>NUCLEOTIDE SEQUENCE [LARGE SCALE GENOMIC DNA]</scope>
    <source>
        <strain evidence="2">cv. 10/8</strain>
        <tissue evidence="1">Leaf</tissue>
    </source>
</reference>
<dbReference type="AlphaFoldDB" id="A0A392SIS6"/>
<feature type="non-terminal residue" evidence="1">
    <location>
        <position position="1"/>
    </location>
</feature>
<evidence type="ECO:0000313" key="1">
    <source>
        <dbReference type="EMBL" id="MCI48549.1"/>
    </source>
</evidence>
<evidence type="ECO:0000313" key="2">
    <source>
        <dbReference type="Proteomes" id="UP000265520"/>
    </source>
</evidence>
<feature type="non-terminal residue" evidence="1">
    <location>
        <position position="72"/>
    </location>
</feature>
<sequence length="72" mass="7749">VNCDTNLSVADTWGLGAVIRDEDGEVMVAATWKMHGFDDAWLRRCSYGRGDDDEEGFGVCATVLLHASGDGI</sequence>
<comment type="caution">
    <text evidence="1">The sequence shown here is derived from an EMBL/GenBank/DDBJ whole genome shotgun (WGS) entry which is preliminary data.</text>
</comment>
<accession>A0A392SIS6</accession>
<proteinExistence type="predicted"/>
<keyword evidence="2" id="KW-1185">Reference proteome</keyword>
<protein>
    <submittedName>
        <fullName evidence="1">Uncharacterized protein</fullName>
    </submittedName>
</protein>
<dbReference type="EMBL" id="LXQA010387931">
    <property type="protein sequence ID" value="MCI48549.1"/>
    <property type="molecule type" value="Genomic_DNA"/>
</dbReference>